<evidence type="ECO:0000313" key="1">
    <source>
        <dbReference type="EMBL" id="KTT25924.1"/>
    </source>
</evidence>
<dbReference type="GO" id="GO:0016757">
    <property type="term" value="F:glycosyltransferase activity"/>
    <property type="evidence" value="ECO:0007669"/>
    <property type="project" value="UniProtKB-KW"/>
</dbReference>
<comment type="caution">
    <text evidence="1">The sequence shown here is derived from an EMBL/GenBank/DDBJ whole genome shotgun (WGS) entry which is preliminary data.</text>
</comment>
<name>A0A147H869_9BURK</name>
<dbReference type="PANTHER" id="PTHR31687">
    <property type="match status" value="1"/>
</dbReference>
<dbReference type="AlphaFoldDB" id="A0A147H869"/>
<dbReference type="PATRIC" id="fig|433924.3.peg.2696"/>
<dbReference type="Pfam" id="PF07958">
    <property type="entry name" value="DUF1688"/>
    <property type="match status" value="1"/>
</dbReference>
<keyword evidence="1" id="KW-0808">Transferase</keyword>
<reference evidence="1 2" key="1">
    <citation type="journal article" date="2016" name="Front. Microbiol.">
        <title>Genomic Resource of Rice Seed Associated Bacteria.</title>
        <authorList>
            <person name="Midha S."/>
            <person name="Bansal K."/>
            <person name="Sharma S."/>
            <person name="Kumar N."/>
            <person name="Patil P.P."/>
            <person name="Chaudhry V."/>
            <person name="Patil P.B."/>
        </authorList>
    </citation>
    <scope>NUCLEOTIDE SEQUENCE [LARGE SCALE GENOMIC DNA]</scope>
    <source>
        <strain evidence="1 2">NS331</strain>
    </source>
</reference>
<dbReference type="EMBL" id="LDSL01000030">
    <property type="protein sequence ID" value="KTT25924.1"/>
    <property type="molecule type" value="Genomic_DNA"/>
</dbReference>
<evidence type="ECO:0000313" key="2">
    <source>
        <dbReference type="Proteomes" id="UP000072741"/>
    </source>
</evidence>
<sequence length="428" mass="46277">MRQPEAAAAWLRTTTAVRERAAELLARARRGDSGFFTIGDGSTLDDAAREVVQATQARYAWRPIPYHSRWRHFEAGGVDRSAELDRLLGDHATPRMRAQARIDLAVVSVLLDAGAGADWAYHESASDQRFSRSEGLAVASFHAFTAGLFSSDPDHPLQADAAGLRGLVADRLAQAFQVRADNPLVGLDGRVTLLRRLGEVLAEQPQVFGTEVQRPGGLFDMLIAPEGVEVPPTATVQVHDILTLLLESLSAIWPTGNYLHREPTALPGPGESGLALGDCWQHSGVGGDGHTKGWVPFHKLSQWLTYSLIEPFEWAGVKVEGLDALTGLPEYRNGGLLLDAGVIVPRDAALLARSWQVADEFIVEWRALTVALLDELAPLVRKHLGRDADAMPLACVLEGGTWAAGRATAERLRGGLPPLRIDSDGTVF</sequence>
<keyword evidence="2" id="KW-1185">Reference proteome</keyword>
<accession>A0A147H869</accession>
<dbReference type="InterPro" id="IPR012469">
    <property type="entry name" value="DUF1688"/>
</dbReference>
<proteinExistence type="predicted"/>
<dbReference type="RefSeq" id="WP_058640749.1">
    <property type="nucleotide sequence ID" value="NZ_LDSL01000030.1"/>
</dbReference>
<organism evidence="1 2">
    <name type="scientific">Pseudacidovorax intermedius</name>
    <dbReference type="NCBI Taxonomy" id="433924"/>
    <lineage>
        <taxon>Bacteria</taxon>
        <taxon>Pseudomonadati</taxon>
        <taxon>Pseudomonadota</taxon>
        <taxon>Betaproteobacteria</taxon>
        <taxon>Burkholderiales</taxon>
        <taxon>Comamonadaceae</taxon>
        <taxon>Pseudacidovorax</taxon>
    </lineage>
</organism>
<keyword evidence="1" id="KW-0328">Glycosyltransferase</keyword>
<dbReference type="PANTHER" id="PTHR31687:SF3">
    <property type="entry name" value="PROTEIN URG3"/>
    <property type="match status" value="1"/>
</dbReference>
<protein>
    <submittedName>
        <fullName evidence="1">Uracil phosphoribosyltransferase</fullName>
    </submittedName>
</protein>
<dbReference type="Proteomes" id="UP000072741">
    <property type="component" value="Unassembled WGS sequence"/>
</dbReference>
<gene>
    <name evidence="1" type="ORF">NS331_04185</name>
</gene>